<comment type="caution">
    <text evidence="2">The sequence shown here is derived from an EMBL/GenBank/DDBJ whole genome shotgun (WGS) entry which is preliminary data.</text>
</comment>
<dbReference type="SUPFAM" id="SSF46785">
    <property type="entry name" value="Winged helix' DNA-binding domain"/>
    <property type="match status" value="1"/>
</dbReference>
<gene>
    <name evidence="2" type="primary">ycgE_2</name>
    <name evidence="2" type="ORF">Pma05_77130</name>
</gene>
<dbReference type="InterPro" id="IPR036390">
    <property type="entry name" value="WH_DNA-bd_sf"/>
</dbReference>
<sequence>MADATPPPGLPEGAHESFRRYLDAVTAHAQAAADAAGMHPTDWAALSVLNLAGRLTSGELAERTGLTTGATTRLIDRLERAGHVRRAADPADRRRVLVEPVPKLDVDTIVGPARQRLGEVFQRYRPDELVVLFDYFDRAADALLTATREVRARNARRSSLPS</sequence>
<dbReference type="PANTHER" id="PTHR33164:SF106">
    <property type="entry name" value="TRANSCRIPTIONAL REGULATORY PROTEIN"/>
    <property type="match status" value="1"/>
</dbReference>
<dbReference type="Proteomes" id="UP000621500">
    <property type="component" value="Unassembled WGS sequence"/>
</dbReference>
<dbReference type="RefSeq" id="WP_239314016.1">
    <property type="nucleotide sequence ID" value="NZ_BAAAZQ010000035.1"/>
</dbReference>
<evidence type="ECO:0000313" key="2">
    <source>
        <dbReference type="EMBL" id="GIH01141.1"/>
    </source>
</evidence>
<protein>
    <submittedName>
        <fullName evidence="2">HTH-type transcriptional regulator YcgE</fullName>
    </submittedName>
</protein>
<dbReference type="Pfam" id="PF12802">
    <property type="entry name" value="MarR_2"/>
    <property type="match status" value="1"/>
</dbReference>
<organism evidence="2 3">
    <name type="scientific">Plantactinospora mayteni</name>
    <dbReference type="NCBI Taxonomy" id="566021"/>
    <lineage>
        <taxon>Bacteria</taxon>
        <taxon>Bacillati</taxon>
        <taxon>Actinomycetota</taxon>
        <taxon>Actinomycetes</taxon>
        <taxon>Micromonosporales</taxon>
        <taxon>Micromonosporaceae</taxon>
        <taxon>Plantactinospora</taxon>
    </lineage>
</organism>
<dbReference type="EMBL" id="BONX01000065">
    <property type="protein sequence ID" value="GIH01141.1"/>
    <property type="molecule type" value="Genomic_DNA"/>
</dbReference>
<dbReference type="InterPro" id="IPR000835">
    <property type="entry name" value="HTH_MarR-typ"/>
</dbReference>
<reference evidence="2 3" key="1">
    <citation type="submission" date="2021-01" db="EMBL/GenBank/DDBJ databases">
        <title>Whole genome shotgun sequence of Plantactinospora mayteni NBRC 109088.</title>
        <authorList>
            <person name="Komaki H."/>
            <person name="Tamura T."/>
        </authorList>
    </citation>
    <scope>NUCLEOTIDE SEQUENCE [LARGE SCALE GENOMIC DNA]</scope>
    <source>
        <strain evidence="2 3">NBRC 109088</strain>
    </source>
</reference>
<dbReference type="PROSITE" id="PS50995">
    <property type="entry name" value="HTH_MARR_2"/>
    <property type="match status" value="1"/>
</dbReference>
<feature type="domain" description="HTH marR-type" evidence="1">
    <location>
        <begin position="15"/>
        <end position="141"/>
    </location>
</feature>
<evidence type="ECO:0000259" key="1">
    <source>
        <dbReference type="PROSITE" id="PS50995"/>
    </source>
</evidence>
<evidence type="ECO:0000313" key="3">
    <source>
        <dbReference type="Proteomes" id="UP000621500"/>
    </source>
</evidence>
<dbReference type="SMART" id="SM00347">
    <property type="entry name" value="HTH_MARR"/>
    <property type="match status" value="1"/>
</dbReference>
<dbReference type="InterPro" id="IPR039422">
    <property type="entry name" value="MarR/SlyA-like"/>
</dbReference>
<keyword evidence="3" id="KW-1185">Reference proteome</keyword>
<dbReference type="InterPro" id="IPR036388">
    <property type="entry name" value="WH-like_DNA-bd_sf"/>
</dbReference>
<accession>A0ABQ4F2K3</accession>
<proteinExistence type="predicted"/>
<name>A0ABQ4F2K3_9ACTN</name>
<dbReference type="Gene3D" id="1.10.10.10">
    <property type="entry name" value="Winged helix-like DNA-binding domain superfamily/Winged helix DNA-binding domain"/>
    <property type="match status" value="1"/>
</dbReference>
<dbReference type="PRINTS" id="PR00033">
    <property type="entry name" value="HTHASNC"/>
</dbReference>
<dbReference type="PANTHER" id="PTHR33164">
    <property type="entry name" value="TRANSCRIPTIONAL REGULATOR, MARR FAMILY"/>
    <property type="match status" value="1"/>
</dbReference>
<dbReference type="InterPro" id="IPR000485">
    <property type="entry name" value="AsnC-type_HTH_dom"/>
</dbReference>